<dbReference type="AlphaFoldDB" id="A0AAD0TSI5"/>
<organism evidence="1 4">
    <name type="scientific">Lactiplantibacillus paraplantarum</name>
    <dbReference type="NCBI Taxonomy" id="60520"/>
    <lineage>
        <taxon>Bacteria</taxon>
        <taxon>Bacillati</taxon>
        <taxon>Bacillota</taxon>
        <taxon>Bacilli</taxon>
        <taxon>Lactobacillales</taxon>
        <taxon>Lactobacillaceae</taxon>
        <taxon>Lactiplantibacillus</taxon>
    </lineage>
</organism>
<dbReference type="Proteomes" id="UP000236162">
    <property type="component" value="Unassembled WGS sequence"/>
</dbReference>
<accession>A0AAD0TSI5</accession>
<name>A0AAD0TSI5_9LACO</name>
<reference evidence="2 3" key="1">
    <citation type="submission" date="2017-04" db="EMBL/GenBank/DDBJ databases">
        <title>In vitro and in silico characterization of Lactobacillus paraplantarum D2-1, a starter culture for soymilk fermentation.</title>
        <authorList>
            <person name="Endo A."/>
            <person name="Sasaki F."/>
            <person name="Maeno S."/>
            <person name="Kanesaki Y."/>
            <person name="Kubota E."/>
            <person name="Torres G.A."/>
            <person name="Tomita S."/>
            <person name="Nakagawa J."/>
        </authorList>
    </citation>
    <scope>NUCLEOTIDE SEQUENCE [LARGE SCALE GENOMIC DNA]</scope>
    <source>
        <strain evidence="2 3">D2-1</strain>
    </source>
</reference>
<reference evidence="1 4" key="2">
    <citation type="submission" date="2018-10" db="EMBL/GenBank/DDBJ databases">
        <title>Genome seuquencing of Lactobacillus species.</title>
        <authorList>
            <person name="Baek C."/>
            <person name="Yi H."/>
        </authorList>
    </citation>
    <scope>NUCLEOTIDE SEQUENCE [LARGE SCALE GENOMIC DNA]</scope>
    <source>
        <strain evidence="1 4">DSM 10667</strain>
    </source>
</reference>
<evidence type="ECO:0000313" key="1">
    <source>
        <dbReference type="EMBL" id="AYJ39752.1"/>
    </source>
</evidence>
<dbReference type="EMBL" id="BDOR01000033">
    <property type="protein sequence ID" value="GBF03503.1"/>
    <property type="molecule type" value="Genomic_DNA"/>
</dbReference>
<evidence type="ECO:0000313" key="2">
    <source>
        <dbReference type="EMBL" id="GBF03503.1"/>
    </source>
</evidence>
<proteinExistence type="predicted"/>
<keyword evidence="3" id="KW-1185">Reference proteome</keyword>
<dbReference type="RefSeq" id="WP_033609392.1">
    <property type="nucleotide sequence ID" value="NZ_AVAI01000097.1"/>
</dbReference>
<gene>
    <name evidence="1" type="ORF">LP667_13570</name>
    <name evidence="2" type="ORF">LPPLD21_03073</name>
</gene>
<evidence type="ECO:0000313" key="4">
    <source>
        <dbReference type="Proteomes" id="UP000277896"/>
    </source>
</evidence>
<dbReference type="Proteomes" id="UP000277896">
    <property type="component" value="Chromosome"/>
</dbReference>
<protein>
    <submittedName>
        <fullName evidence="1">Antitoxin MazE</fullName>
    </submittedName>
</protein>
<sequence>MLNIETTIRKITNSVEAIISCELTAKVDVKFQIIKIDAIIVLPPVRITLFAHAANWKELRDRVSTEYQDGTK</sequence>
<evidence type="ECO:0000313" key="3">
    <source>
        <dbReference type="Proteomes" id="UP000236162"/>
    </source>
</evidence>
<dbReference type="EMBL" id="CP032744">
    <property type="protein sequence ID" value="AYJ39752.1"/>
    <property type="molecule type" value="Genomic_DNA"/>
</dbReference>